<evidence type="ECO:0000256" key="6">
    <source>
        <dbReference type="SAM" id="MobiDB-lite"/>
    </source>
</evidence>
<feature type="region of interest" description="Disordered" evidence="6">
    <location>
        <begin position="285"/>
        <end position="310"/>
    </location>
</feature>
<dbReference type="GO" id="GO:0005739">
    <property type="term" value="C:mitochondrion"/>
    <property type="evidence" value="ECO:0007669"/>
    <property type="project" value="UniProtKB-SubCell"/>
</dbReference>
<protein>
    <recommendedName>
        <fullName evidence="3">Altered inheritance of mitochondria protein 23, mitochondrial</fullName>
    </recommendedName>
</protein>
<keyword evidence="5" id="KW-0496">Mitochondrion</keyword>
<accession>A0A1E3QND2</accession>
<dbReference type="Gene3D" id="3.30.110.10">
    <property type="entry name" value="Translation initiation factor 3 (IF-3), C-terminal domain"/>
    <property type="match status" value="1"/>
</dbReference>
<keyword evidence="4" id="KW-0809">Transit peptide</keyword>
<proteinExistence type="inferred from homology"/>
<gene>
    <name evidence="7" type="ORF">BABINDRAFT_167741</name>
</gene>
<dbReference type="InterPro" id="IPR029427">
    <property type="entry name" value="AIM23"/>
</dbReference>
<dbReference type="Pfam" id="PF14877">
    <property type="entry name" value="mIF3"/>
    <property type="match status" value="1"/>
</dbReference>
<dbReference type="OrthoDB" id="3996489at2759"/>
<dbReference type="GeneID" id="30148387"/>
<reference evidence="8" key="1">
    <citation type="submission" date="2016-05" db="EMBL/GenBank/DDBJ databases">
        <title>Comparative genomics of biotechnologically important yeasts.</title>
        <authorList>
            <consortium name="DOE Joint Genome Institute"/>
            <person name="Riley R."/>
            <person name="Haridas S."/>
            <person name="Wolfe K.H."/>
            <person name="Lopes M.R."/>
            <person name="Hittinger C.T."/>
            <person name="Goker M."/>
            <person name="Salamov A."/>
            <person name="Wisecaver J."/>
            <person name="Long T.M."/>
            <person name="Aerts A.L."/>
            <person name="Barry K."/>
            <person name="Choi C."/>
            <person name="Clum A."/>
            <person name="Coughlan A.Y."/>
            <person name="Deshpande S."/>
            <person name="Douglass A.P."/>
            <person name="Hanson S.J."/>
            <person name="Klenk H.-P."/>
            <person name="Labutti K."/>
            <person name="Lapidus A."/>
            <person name="Lindquist E."/>
            <person name="Lipzen A."/>
            <person name="Meier-Kolthoff J.P."/>
            <person name="Ohm R.A."/>
            <person name="Otillar R.P."/>
            <person name="Pangilinan J."/>
            <person name="Peng Y."/>
            <person name="Rokas A."/>
            <person name="Rosa C.A."/>
            <person name="Scheuner C."/>
            <person name="Sibirny A.A."/>
            <person name="Slot J.C."/>
            <person name="Stielow J.B."/>
            <person name="Sun H."/>
            <person name="Kurtzman C.P."/>
            <person name="Blackwell M."/>
            <person name="Grigoriev I.V."/>
            <person name="Jeffries T.W."/>
        </authorList>
    </citation>
    <scope>NUCLEOTIDE SEQUENCE [LARGE SCALE GENOMIC DNA]</scope>
    <source>
        <strain evidence="8">NRRL Y-12698</strain>
    </source>
</reference>
<sequence>MFSISRRQLAFQVRTFSACGVASTGKPMSKEAQAFLDSINSQAQVQKDKRASFPKQFVKDNLQGPAVPKRVSPRDVNFSKTMKGPAKNMFRSTPTDGKRGKKFEKQERAPKKINLRQYPFTTGSDNAQKAVQLVINEILDQSAAGEIAYVNDAGKVEEVLLKDFLPQLDVMDYGLSVVVNNQLERPLVKKVPILTAIRKLSDHMADIRAEDMKDNSTYKRSLRMALKKKQKGDVKQVRIGWNISLSDLATKKQRDIVSQLSKGCKVHIYIANKWQLRKMAQGARKQAAESGEATEEDLEDEAGVEEEPVAGKELNELEEYKRAQVLETLLGIVLVYCKPVVEGTIRDQIVIRLDDAKMPEGEEESEKVLDNKELARLKKQERQEKARRIAEEKRAAKAAVL</sequence>
<dbReference type="Proteomes" id="UP000094336">
    <property type="component" value="Unassembled WGS sequence"/>
</dbReference>
<evidence type="ECO:0000313" key="8">
    <source>
        <dbReference type="Proteomes" id="UP000094336"/>
    </source>
</evidence>
<comment type="similarity">
    <text evidence="2">Belongs to the AIM23 family.</text>
</comment>
<feature type="region of interest" description="Disordered" evidence="6">
    <location>
        <begin position="64"/>
        <end position="107"/>
    </location>
</feature>
<evidence type="ECO:0000256" key="2">
    <source>
        <dbReference type="ARBA" id="ARBA00008476"/>
    </source>
</evidence>
<dbReference type="EMBL" id="KV454433">
    <property type="protein sequence ID" value="ODQ79216.1"/>
    <property type="molecule type" value="Genomic_DNA"/>
</dbReference>
<comment type="subcellular location">
    <subcellularLocation>
        <location evidence="1">Mitochondrion</location>
    </subcellularLocation>
</comment>
<dbReference type="AlphaFoldDB" id="A0A1E3QND2"/>
<name>A0A1E3QND2_9ASCO</name>
<organism evidence="7 8">
    <name type="scientific">Babjeviella inositovora NRRL Y-12698</name>
    <dbReference type="NCBI Taxonomy" id="984486"/>
    <lineage>
        <taxon>Eukaryota</taxon>
        <taxon>Fungi</taxon>
        <taxon>Dikarya</taxon>
        <taxon>Ascomycota</taxon>
        <taxon>Saccharomycotina</taxon>
        <taxon>Pichiomycetes</taxon>
        <taxon>Serinales incertae sedis</taxon>
        <taxon>Babjeviella</taxon>
    </lineage>
</organism>
<keyword evidence="8" id="KW-1185">Reference proteome</keyword>
<dbReference type="GO" id="GO:0006413">
    <property type="term" value="P:translational initiation"/>
    <property type="evidence" value="ECO:0007669"/>
    <property type="project" value="InterPro"/>
</dbReference>
<dbReference type="InterPro" id="IPR036788">
    <property type="entry name" value="T_IF-3_C_sf"/>
</dbReference>
<feature type="region of interest" description="Disordered" evidence="6">
    <location>
        <begin position="360"/>
        <end position="383"/>
    </location>
</feature>
<evidence type="ECO:0000256" key="3">
    <source>
        <dbReference type="ARBA" id="ARBA00013994"/>
    </source>
</evidence>
<evidence type="ECO:0000256" key="4">
    <source>
        <dbReference type="ARBA" id="ARBA00022946"/>
    </source>
</evidence>
<evidence type="ECO:0000256" key="5">
    <source>
        <dbReference type="ARBA" id="ARBA00023128"/>
    </source>
</evidence>
<feature type="compositionally biased region" description="Acidic residues" evidence="6">
    <location>
        <begin position="292"/>
        <end position="308"/>
    </location>
</feature>
<dbReference type="RefSeq" id="XP_018984544.1">
    <property type="nucleotide sequence ID" value="XM_019130534.1"/>
</dbReference>
<evidence type="ECO:0000256" key="1">
    <source>
        <dbReference type="ARBA" id="ARBA00004173"/>
    </source>
</evidence>
<evidence type="ECO:0000313" key="7">
    <source>
        <dbReference type="EMBL" id="ODQ79216.1"/>
    </source>
</evidence>